<gene>
    <name evidence="2" type="ORF">CCS01_08630</name>
</gene>
<dbReference type="PANTHER" id="PTHR31270:SF1">
    <property type="entry name" value="GLUTAMINYL-PEPTIDE CYCLOTRANSFERASE"/>
    <property type="match status" value="1"/>
</dbReference>
<evidence type="ECO:0000313" key="2">
    <source>
        <dbReference type="EMBL" id="PPQ35107.1"/>
    </source>
</evidence>
<dbReference type="GO" id="GO:0016603">
    <property type="term" value="F:glutaminyl-peptide cyclotransferase activity"/>
    <property type="evidence" value="ECO:0007669"/>
    <property type="project" value="InterPro"/>
</dbReference>
<reference evidence="2 3" key="1">
    <citation type="journal article" date="2018" name="Arch. Microbiol.">
        <title>New insights into the metabolic potential of the phototrophic purple bacterium Rhodopila globiformis DSM 161(T) from its draft genome sequence and evidence for a vanadium-dependent nitrogenase.</title>
        <authorList>
            <person name="Imhoff J.F."/>
            <person name="Rahn T."/>
            <person name="Kunzel S."/>
            <person name="Neulinger S.C."/>
        </authorList>
    </citation>
    <scope>NUCLEOTIDE SEQUENCE [LARGE SCALE GENOMIC DNA]</scope>
    <source>
        <strain evidence="2 3">DSM 161</strain>
    </source>
</reference>
<dbReference type="Gene3D" id="2.130.10.10">
    <property type="entry name" value="YVTN repeat-like/Quinoprotein amine dehydrogenase"/>
    <property type="match status" value="1"/>
</dbReference>
<dbReference type="InterPro" id="IPR015943">
    <property type="entry name" value="WD40/YVTN_repeat-like_dom_sf"/>
</dbReference>
<dbReference type="OrthoDB" id="9783700at2"/>
<evidence type="ECO:0000256" key="1">
    <source>
        <dbReference type="SAM" id="SignalP"/>
    </source>
</evidence>
<organism evidence="2 3">
    <name type="scientific">Rhodopila globiformis</name>
    <name type="common">Rhodopseudomonas globiformis</name>
    <dbReference type="NCBI Taxonomy" id="1071"/>
    <lineage>
        <taxon>Bacteria</taxon>
        <taxon>Pseudomonadati</taxon>
        <taxon>Pseudomonadota</taxon>
        <taxon>Alphaproteobacteria</taxon>
        <taxon>Acetobacterales</taxon>
        <taxon>Acetobacteraceae</taxon>
        <taxon>Rhodopila</taxon>
    </lineage>
</organism>
<protein>
    <submittedName>
        <fullName evidence="2">Glutamine cyclotransferase</fullName>
    </submittedName>
</protein>
<dbReference type="AlphaFoldDB" id="A0A2S6NJM4"/>
<evidence type="ECO:0000313" key="3">
    <source>
        <dbReference type="Proteomes" id="UP000239724"/>
    </source>
</evidence>
<keyword evidence="1" id="KW-0732">Signal</keyword>
<name>A0A2S6NJM4_RHOGL</name>
<dbReference type="Pfam" id="PF05096">
    <property type="entry name" value="Glu_cyclase_2"/>
    <property type="match status" value="1"/>
</dbReference>
<keyword evidence="2" id="KW-0808">Transferase</keyword>
<feature type="chain" id="PRO_5017921601" evidence="1">
    <location>
        <begin position="25"/>
        <end position="267"/>
    </location>
</feature>
<proteinExistence type="predicted"/>
<comment type="caution">
    <text evidence="2">The sequence shown here is derived from an EMBL/GenBank/DDBJ whole genome shotgun (WGS) entry which is preliminary data.</text>
</comment>
<dbReference type="RefSeq" id="WP_104518447.1">
    <property type="nucleotide sequence ID" value="NZ_NHRY01000078.1"/>
</dbReference>
<accession>A0A2S6NJM4</accession>
<dbReference type="PROSITE" id="PS51257">
    <property type="entry name" value="PROKAR_LIPOPROTEIN"/>
    <property type="match status" value="1"/>
</dbReference>
<dbReference type="PANTHER" id="PTHR31270">
    <property type="entry name" value="GLUTAMINYL-PEPTIDE CYCLOTRANSFERASE"/>
    <property type="match status" value="1"/>
</dbReference>
<sequence length="267" mass="29527">MQAWRFRAAVGLIAGLTAAFAACAAVPEYVVSVQKTYPHDPLAFTEGLLYHNGFLYESTGLEGHSSIRKVVLATGKVVQERDIDPRYFGEGIVIWKNRLIELTWKSEIGFAYDARSFAPLSSFHYTGQGWALTRDRTHIFMSDGTSDLRVLDPGSLKETSRIHVTCDGRPLQAINELEWVNGEIYANIWQTNVIARIDPASGHVVGLIDLSDLAAWIGVGHHVDVLNGIAYDAKGKRLFVTGKFWPSLFQIALIPRTAAKDLCGKLP</sequence>
<dbReference type="SUPFAM" id="SSF50969">
    <property type="entry name" value="YVTN repeat-like/Quinoprotein amine dehydrogenase"/>
    <property type="match status" value="1"/>
</dbReference>
<dbReference type="InterPro" id="IPR011044">
    <property type="entry name" value="Quino_amine_DH_bsu"/>
</dbReference>
<feature type="signal peptide" evidence="1">
    <location>
        <begin position="1"/>
        <end position="24"/>
    </location>
</feature>
<dbReference type="Proteomes" id="UP000239724">
    <property type="component" value="Unassembled WGS sequence"/>
</dbReference>
<dbReference type="InterPro" id="IPR007788">
    <property type="entry name" value="QCT"/>
</dbReference>
<keyword evidence="3" id="KW-1185">Reference proteome</keyword>
<dbReference type="EMBL" id="NHRY01000078">
    <property type="protein sequence ID" value="PPQ35107.1"/>
    <property type="molecule type" value="Genomic_DNA"/>
</dbReference>